<comment type="caution">
    <text evidence="3">The sequence shown here is derived from an EMBL/GenBank/DDBJ whole genome shotgun (WGS) entry which is preliminary data.</text>
</comment>
<dbReference type="PANTHER" id="PTHR46118">
    <property type="entry name" value="PROTEIN ABHD11"/>
    <property type="match status" value="1"/>
</dbReference>
<evidence type="ECO:0000313" key="3">
    <source>
        <dbReference type="EMBL" id="NDV90092.1"/>
    </source>
</evidence>
<sequence length="258" mass="28543">MSLHYKLSSASLESPWLVLIHGLFGSADNLSVVRRHFENSHNIISVDLPDHGESPWSDGFDLDTAVSGIIAILDNLKVENAAFLGHSLGGKVAMRLALLHENRVSALIVADIAPVAYGHRHQAVFDGLQAVSLGEINGRSDADKAMSAYIKEPGVRQFLLKSLYKGDDDKWRWRFNVEGLINHYSHIIDWPQDNRQFSGVTLFIKGADSDYITASHRSAIGKYFPNAKAHVIDGTGHWLHAEKPTAFNKVVERALNSI</sequence>
<feature type="domain" description="AB hydrolase-1" evidence="2">
    <location>
        <begin position="17"/>
        <end position="249"/>
    </location>
</feature>
<dbReference type="RefSeq" id="WP_163083676.1">
    <property type="nucleotide sequence ID" value="NZ_JAAAWN010000002.1"/>
</dbReference>
<dbReference type="InterPro" id="IPR000639">
    <property type="entry name" value="Epox_hydrolase-like"/>
</dbReference>
<evidence type="ECO:0000313" key="4">
    <source>
        <dbReference type="Proteomes" id="UP000470213"/>
    </source>
</evidence>
<evidence type="ECO:0000259" key="2">
    <source>
        <dbReference type="Pfam" id="PF12697"/>
    </source>
</evidence>
<organism evidence="3 4">
    <name type="scientific">Alteromonas profundi</name>
    <dbReference type="NCBI Taxonomy" id="2696062"/>
    <lineage>
        <taxon>Bacteria</taxon>
        <taxon>Pseudomonadati</taxon>
        <taxon>Pseudomonadota</taxon>
        <taxon>Gammaproteobacteria</taxon>
        <taxon>Alteromonadales</taxon>
        <taxon>Alteromonadaceae</taxon>
        <taxon>Alteromonas/Salinimonas group</taxon>
        <taxon>Alteromonas</taxon>
    </lineage>
</organism>
<dbReference type="GO" id="GO:0016787">
    <property type="term" value="F:hydrolase activity"/>
    <property type="evidence" value="ECO:0007669"/>
    <property type="project" value="UniProtKB-KW"/>
</dbReference>
<protein>
    <submittedName>
        <fullName evidence="3">Alpha/beta fold hydrolase</fullName>
    </submittedName>
</protein>
<keyword evidence="1 3" id="KW-0378">Hydrolase</keyword>
<evidence type="ECO:0000256" key="1">
    <source>
        <dbReference type="ARBA" id="ARBA00022801"/>
    </source>
</evidence>
<dbReference type="AlphaFoldDB" id="A0A7X5RJQ5"/>
<dbReference type="InterPro" id="IPR000073">
    <property type="entry name" value="AB_hydrolase_1"/>
</dbReference>
<dbReference type="Proteomes" id="UP000470213">
    <property type="component" value="Unassembled WGS sequence"/>
</dbReference>
<name>A0A7X5RJQ5_9ALTE</name>
<gene>
    <name evidence="3" type="ORF">GTH32_02645</name>
</gene>
<dbReference type="EMBL" id="JAAAWN010000002">
    <property type="protein sequence ID" value="NDV90092.1"/>
    <property type="molecule type" value="Genomic_DNA"/>
</dbReference>
<dbReference type="PRINTS" id="PR00111">
    <property type="entry name" value="ABHYDROLASE"/>
</dbReference>
<dbReference type="SUPFAM" id="SSF53474">
    <property type="entry name" value="alpha/beta-Hydrolases"/>
    <property type="match status" value="1"/>
</dbReference>
<accession>A0A7X5RJQ5</accession>
<keyword evidence="4" id="KW-1185">Reference proteome</keyword>
<dbReference type="Gene3D" id="3.40.50.1820">
    <property type="entry name" value="alpha/beta hydrolase"/>
    <property type="match status" value="1"/>
</dbReference>
<reference evidence="3 4" key="1">
    <citation type="submission" date="2020-01" db="EMBL/GenBank/DDBJ databases">
        <authorList>
            <person name="Chen J."/>
            <person name="Zhu S."/>
            <person name="Yang J."/>
        </authorList>
    </citation>
    <scope>NUCLEOTIDE SEQUENCE [LARGE SCALE GENOMIC DNA]</scope>
    <source>
        <strain evidence="3 4">345S023</strain>
    </source>
</reference>
<dbReference type="PANTHER" id="PTHR46118:SF4">
    <property type="entry name" value="PROTEIN ABHD11"/>
    <property type="match status" value="1"/>
</dbReference>
<dbReference type="InterPro" id="IPR029058">
    <property type="entry name" value="AB_hydrolase_fold"/>
</dbReference>
<dbReference type="Pfam" id="PF12697">
    <property type="entry name" value="Abhydrolase_6"/>
    <property type="match status" value="1"/>
</dbReference>
<proteinExistence type="predicted"/>
<dbReference type="PRINTS" id="PR00412">
    <property type="entry name" value="EPOXHYDRLASE"/>
</dbReference>